<reference key="1">
    <citation type="journal article" date="2011" name="Mol. Biol. Evol.">
        <title>Unity in variety -- the pan-genome of the Chlamydiae.</title>
        <authorList>
            <person name="Collingro A."/>
            <person name="Tischler P."/>
            <person name="Weinmaier T."/>
            <person name="Penz T."/>
            <person name="Heinz E."/>
            <person name="Brunham R.C."/>
            <person name="Read T.D."/>
            <person name="Bavoil P.M."/>
            <person name="Sachse K."/>
            <person name="Kahane S."/>
            <person name="Friedman M.G."/>
            <person name="Rattei T."/>
            <person name="Myers G.S.A."/>
            <person name="Horn M."/>
        </authorList>
    </citation>
    <scope>NUCLEOTIDE SEQUENCE</scope>
    <source>
        <strain>Z</strain>
    </source>
</reference>
<evidence type="ECO:0000256" key="6">
    <source>
        <dbReference type="SAM" id="MobiDB-lite"/>
    </source>
</evidence>
<dbReference type="RefSeq" id="WP_013943439.1">
    <property type="nucleotide sequence ID" value="NC_015713.1"/>
</dbReference>
<dbReference type="HOGENOM" id="CLU_1539035_0_0_0"/>
<evidence type="ECO:0000256" key="8">
    <source>
        <dbReference type="SAM" id="SignalP"/>
    </source>
</evidence>
<evidence type="ECO:0008006" key="11">
    <source>
        <dbReference type="Google" id="ProtNLM"/>
    </source>
</evidence>
<sequence length="174" mass="19762">MDLMKWYQCFLFLFLLWAPLQAAEEPLHTQQQTTIADQNDTSKNSTKQAPKIEKPVDHDDKAAPTKETEGHPEDSDIQKATESVETAFIKTIVVLVGLLVLVVLTVWMFKKISHGRLRSFNYMKSIKILEKRPLSPKSMLYLVEVGGKQVLLAESQLHVKNVATLDWLGTDKDL</sequence>
<keyword evidence="4 7" id="KW-1133">Transmembrane helix</keyword>
<evidence type="ECO:0000256" key="4">
    <source>
        <dbReference type="ARBA" id="ARBA00022989"/>
    </source>
</evidence>
<evidence type="ECO:0000313" key="9">
    <source>
        <dbReference type="EMBL" id="CCB88972.1"/>
    </source>
</evidence>
<comment type="subcellular location">
    <subcellularLocation>
        <location evidence="1">Cell membrane</location>
    </subcellularLocation>
</comment>
<gene>
    <name evidence="9" type="ordered locus">SNE_A10950</name>
</gene>
<dbReference type="AlphaFoldDB" id="F8L859"/>
<dbReference type="OrthoDB" id="18068at2"/>
<dbReference type="Proteomes" id="UP000000496">
    <property type="component" value="Chromosome gsn.131"/>
</dbReference>
<feature type="transmembrane region" description="Helical" evidence="7">
    <location>
        <begin position="87"/>
        <end position="109"/>
    </location>
</feature>
<keyword evidence="10" id="KW-1185">Reference proteome</keyword>
<keyword evidence="8" id="KW-0732">Signal</keyword>
<keyword evidence="2" id="KW-1003">Cell membrane</keyword>
<accession>F8L859</accession>
<feature type="region of interest" description="Disordered" evidence="6">
    <location>
        <begin position="31"/>
        <end position="77"/>
    </location>
</feature>
<dbReference type="eggNOG" id="COG3190">
    <property type="taxonomic scope" value="Bacteria"/>
</dbReference>
<keyword evidence="5 7" id="KW-0472">Membrane</keyword>
<evidence type="ECO:0000256" key="1">
    <source>
        <dbReference type="ARBA" id="ARBA00004236"/>
    </source>
</evidence>
<dbReference type="InterPro" id="IPR022781">
    <property type="entry name" value="Flagellar_biosynth_FliO"/>
</dbReference>
<proteinExistence type="predicted"/>
<dbReference type="STRING" id="331113.SNE_A10950"/>
<dbReference type="EMBL" id="FR872582">
    <property type="protein sequence ID" value="CCB88972.1"/>
    <property type="molecule type" value="Genomic_DNA"/>
</dbReference>
<feature type="compositionally biased region" description="Basic and acidic residues" evidence="6">
    <location>
        <begin position="50"/>
        <end position="77"/>
    </location>
</feature>
<reference evidence="9 10" key="2">
    <citation type="journal article" date="2011" name="Mol. Biol. Evol.">
        <title>Unity in variety--the pan-genome of the Chlamydiae.</title>
        <authorList>
            <person name="Collingro A."/>
            <person name="Tischler P."/>
            <person name="Weinmaier T."/>
            <person name="Penz T."/>
            <person name="Heinz E."/>
            <person name="Brunham R.C."/>
            <person name="Read T.D."/>
            <person name="Bavoil P.M."/>
            <person name="Sachse K."/>
            <person name="Kahane S."/>
            <person name="Friedman M.G."/>
            <person name="Rattei T."/>
            <person name="Myers G.S."/>
            <person name="Horn M."/>
        </authorList>
    </citation>
    <scope>NUCLEOTIDE SEQUENCE [LARGE SCALE GENOMIC DNA]</scope>
    <source>
        <strain evidence="10">ATCC VR-1471 / Z</strain>
    </source>
</reference>
<keyword evidence="3 7" id="KW-0812">Transmembrane</keyword>
<name>F8L859_SIMNZ</name>
<organism evidence="9 10">
    <name type="scientific">Simkania negevensis (strain ATCC VR-1471 / DSM 27360 / Z)</name>
    <dbReference type="NCBI Taxonomy" id="331113"/>
    <lineage>
        <taxon>Bacteria</taxon>
        <taxon>Pseudomonadati</taxon>
        <taxon>Chlamydiota</taxon>
        <taxon>Chlamydiia</taxon>
        <taxon>Parachlamydiales</taxon>
        <taxon>Simkaniaceae</taxon>
        <taxon>Simkania</taxon>
    </lineage>
</organism>
<evidence type="ECO:0000256" key="3">
    <source>
        <dbReference type="ARBA" id="ARBA00022692"/>
    </source>
</evidence>
<dbReference type="Pfam" id="PF04347">
    <property type="entry name" value="FliO"/>
    <property type="match status" value="1"/>
</dbReference>
<dbReference type="GO" id="GO:0016020">
    <property type="term" value="C:membrane"/>
    <property type="evidence" value="ECO:0007669"/>
    <property type="project" value="InterPro"/>
</dbReference>
<feature type="chain" id="PRO_5003374249" description="Flagellar protein" evidence="8">
    <location>
        <begin position="23"/>
        <end position="174"/>
    </location>
</feature>
<evidence type="ECO:0000313" key="10">
    <source>
        <dbReference type="Proteomes" id="UP000000496"/>
    </source>
</evidence>
<feature type="signal peptide" evidence="8">
    <location>
        <begin position="1"/>
        <end position="22"/>
    </location>
</feature>
<protein>
    <recommendedName>
        <fullName evidence="11">Flagellar protein</fullName>
    </recommendedName>
</protein>
<feature type="compositionally biased region" description="Polar residues" evidence="6">
    <location>
        <begin position="31"/>
        <end position="48"/>
    </location>
</feature>
<evidence type="ECO:0000256" key="5">
    <source>
        <dbReference type="ARBA" id="ARBA00023136"/>
    </source>
</evidence>
<dbReference type="GO" id="GO:0044781">
    <property type="term" value="P:bacterial-type flagellum organization"/>
    <property type="evidence" value="ECO:0007669"/>
    <property type="project" value="InterPro"/>
</dbReference>
<dbReference type="KEGG" id="sng:SNE_A10950"/>
<evidence type="ECO:0000256" key="7">
    <source>
        <dbReference type="SAM" id="Phobius"/>
    </source>
</evidence>
<evidence type="ECO:0000256" key="2">
    <source>
        <dbReference type="ARBA" id="ARBA00022475"/>
    </source>
</evidence>